<gene>
    <name evidence="2" type="ORF">GWK08_09490</name>
</gene>
<dbReference type="Proteomes" id="UP000468581">
    <property type="component" value="Unassembled WGS sequence"/>
</dbReference>
<feature type="transmembrane region" description="Helical" evidence="1">
    <location>
        <begin position="6"/>
        <end position="25"/>
    </location>
</feature>
<dbReference type="PANTHER" id="PTHR34289:SF8">
    <property type="entry name" value="DUF819 DOMAIN-CONTAINING PROTEIN"/>
    <property type="match status" value="1"/>
</dbReference>
<evidence type="ECO:0000313" key="2">
    <source>
        <dbReference type="EMBL" id="NER13670.1"/>
    </source>
</evidence>
<keyword evidence="1" id="KW-1133">Transmembrane helix</keyword>
<dbReference type="RefSeq" id="WP_163606747.1">
    <property type="nucleotide sequence ID" value="NZ_JAABOO010000002.1"/>
</dbReference>
<feature type="transmembrane region" description="Helical" evidence="1">
    <location>
        <begin position="125"/>
        <end position="148"/>
    </location>
</feature>
<comment type="caution">
    <text evidence="2">The sequence shown here is derived from an EMBL/GenBank/DDBJ whole genome shotgun (WGS) entry which is preliminary data.</text>
</comment>
<evidence type="ECO:0000313" key="3">
    <source>
        <dbReference type="Proteomes" id="UP000468581"/>
    </source>
</evidence>
<feature type="transmembrane region" description="Helical" evidence="1">
    <location>
        <begin position="32"/>
        <end position="51"/>
    </location>
</feature>
<organism evidence="2 3">
    <name type="scientific">Leptobacterium flavescens</name>
    <dbReference type="NCBI Taxonomy" id="472055"/>
    <lineage>
        <taxon>Bacteria</taxon>
        <taxon>Pseudomonadati</taxon>
        <taxon>Bacteroidota</taxon>
        <taxon>Flavobacteriia</taxon>
        <taxon>Flavobacteriales</taxon>
        <taxon>Flavobacteriaceae</taxon>
        <taxon>Leptobacterium</taxon>
    </lineage>
</organism>
<reference evidence="2 3" key="1">
    <citation type="submission" date="2020-01" db="EMBL/GenBank/DDBJ databases">
        <title>Leptobacterium flavescens.</title>
        <authorList>
            <person name="Wang G."/>
        </authorList>
    </citation>
    <scope>NUCLEOTIDE SEQUENCE [LARGE SCALE GENOMIC DNA]</scope>
    <source>
        <strain evidence="2 3">KCTC 22160</strain>
    </source>
</reference>
<dbReference type="PANTHER" id="PTHR34289">
    <property type="entry name" value="PROTEIN, PUTATIVE (DUF819)-RELATED"/>
    <property type="match status" value="1"/>
</dbReference>
<feature type="transmembrane region" description="Helical" evidence="1">
    <location>
        <begin position="91"/>
        <end position="113"/>
    </location>
</feature>
<keyword evidence="1" id="KW-0472">Membrane</keyword>
<dbReference type="EMBL" id="JAABOO010000002">
    <property type="protein sequence ID" value="NER13670.1"/>
    <property type="molecule type" value="Genomic_DNA"/>
</dbReference>
<protein>
    <submittedName>
        <fullName evidence="2">DUF819 family protein</fullName>
    </submittedName>
</protein>
<dbReference type="AlphaFoldDB" id="A0A6P0UMJ0"/>
<keyword evidence="1" id="KW-0812">Transmembrane</keyword>
<accession>A0A6P0UMJ0</accession>
<name>A0A6P0UMJ0_9FLAO</name>
<dbReference type="Pfam" id="PF05684">
    <property type="entry name" value="DUF819"/>
    <property type="match status" value="1"/>
</dbReference>
<feature type="transmembrane region" description="Helical" evidence="1">
    <location>
        <begin position="276"/>
        <end position="295"/>
    </location>
</feature>
<feature type="transmembrane region" description="Helical" evidence="1">
    <location>
        <begin position="359"/>
        <end position="382"/>
    </location>
</feature>
<feature type="transmembrane region" description="Helical" evidence="1">
    <location>
        <begin position="217"/>
        <end position="238"/>
    </location>
</feature>
<feature type="transmembrane region" description="Helical" evidence="1">
    <location>
        <begin position="160"/>
        <end position="182"/>
    </location>
</feature>
<dbReference type="InterPro" id="IPR008537">
    <property type="entry name" value="DUF819"/>
</dbReference>
<proteinExistence type="predicted"/>
<sequence>MEFTTNAIYLIAVLAFVLFVSEWLVKKPFFNKFGIALMVIILTAVLANVGLVPTTSNPVYDGIFSYVAPGALFLLLLDVNLSQLKKVGFPILFAFILGSLGTVLGVLAATLIVKDNSYFDGVYNALAGMIAGTYTGGSINFNAVALHYKVVEKGVIYTNAVAVDNVITTVWFFLTIAIPVAFQKIMPRSVSNNGSETVQDDGKPPVDEQETLNLKSLSLLIGISCFAMFISDAAAGFFQEQGIVIPSILILTTIALIAAQVPAISKLKGNMLLGSWAVYLFLAVVGAYCDFAALGQSGALSVALLIFVSVTVLIHGLFTYGAGFFTKYDWQLISVASQANIGGGTTALALAKNFNRNELILPSIIIGSIGNALGTYIGFLVAGYI</sequence>
<feature type="transmembrane region" description="Helical" evidence="1">
    <location>
        <begin position="63"/>
        <end position="79"/>
    </location>
</feature>
<feature type="transmembrane region" description="Helical" evidence="1">
    <location>
        <begin position="243"/>
        <end position="264"/>
    </location>
</feature>
<keyword evidence="3" id="KW-1185">Reference proteome</keyword>
<feature type="transmembrane region" description="Helical" evidence="1">
    <location>
        <begin position="302"/>
        <end position="325"/>
    </location>
</feature>
<evidence type="ECO:0000256" key="1">
    <source>
        <dbReference type="SAM" id="Phobius"/>
    </source>
</evidence>